<evidence type="ECO:0000259" key="2">
    <source>
        <dbReference type="Pfam" id="PF14214"/>
    </source>
</evidence>
<name>A0A812B7T6_ACAPH</name>
<dbReference type="PANTHER" id="PTHR45786">
    <property type="entry name" value="DNA BINDING PROTEIN-LIKE"/>
    <property type="match status" value="1"/>
</dbReference>
<accession>A0A812B7T6</accession>
<gene>
    <name evidence="3" type="ORF">SPHA_12267</name>
</gene>
<evidence type="ECO:0000313" key="3">
    <source>
        <dbReference type="EMBL" id="CAE1172801.1"/>
    </source>
</evidence>
<dbReference type="AlphaFoldDB" id="A0A812B7T6"/>
<feature type="compositionally biased region" description="Basic residues" evidence="1">
    <location>
        <begin position="1"/>
        <end position="10"/>
    </location>
</feature>
<keyword evidence="4" id="KW-1185">Reference proteome</keyword>
<dbReference type="InterPro" id="IPR025476">
    <property type="entry name" value="Helitron_helicase-like"/>
</dbReference>
<organism evidence="3 4">
    <name type="scientific">Acanthosepion pharaonis</name>
    <name type="common">Pharaoh cuttlefish</name>
    <name type="synonym">Sepia pharaonis</name>
    <dbReference type="NCBI Taxonomy" id="158019"/>
    <lineage>
        <taxon>Eukaryota</taxon>
        <taxon>Metazoa</taxon>
        <taxon>Spiralia</taxon>
        <taxon>Lophotrochozoa</taxon>
        <taxon>Mollusca</taxon>
        <taxon>Cephalopoda</taxon>
        <taxon>Coleoidea</taxon>
        <taxon>Decapodiformes</taxon>
        <taxon>Sepiida</taxon>
        <taxon>Sepiina</taxon>
        <taxon>Sepiidae</taxon>
        <taxon>Acanthosepion</taxon>
    </lineage>
</organism>
<dbReference type="OrthoDB" id="1728974at2759"/>
<dbReference type="EMBL" id="CAHIKZ030000409">
    <property type="protein sequence ID" value="CAE1172801.1"/>
    <property type="molecule type" value="Genomic_DNA"/>
</dbReference>
<sequence>MPPKRSKLLGRRTAAASTARVARVSETPEQTSLRLSRMASSSATRLSTESAAARTEMLASAASTMSARRARLSKCPIYRVCQSLSKALHRPLFVAFRNALSTASARALKSPAQTTVRRVRNACSRCVCQGCCSSRKCPLYAFLQIYFLADYNEQVDARLGILPSDISVGPRRDILFRLQDMLHETNSYIRSLKFALQNNSSPSFSVVIDADRRPHGEHERRFNAPACNEVAAVIHGEEHNSRDIVIRYRGGGLRRISETHRSYDCLQYPFLFPYGSDGTTSKSHYTRQAAIPCRPQRWSPYYAYMFMVREGEFNHLHRCRQLFLLFAVDMATKMESEMLGFIKLNQSKLRTDSYIHLRDGMRSDGDPRNLVKPCILPSSYTGGTRCMHERTQDAMTYVRHYGRPDLFVTFTCNPKWVEITREIFPCQQHSHRPDLIARVFRLQLLSYVYSGMAETQVDANKIDDFISAEIPDPALDPLLHEIIKNNMIHGPCGANYEKRSCWSSGPTCAKGYPRKFISETQTATDGYPLYRRRSPAEGGRTVTVKGHTLDNRWVVPYCPLLSKTFGAHINVEYCHSVKSIKYICKYVNKGSDAAVFGIRRDNCVDEVADYVAGRYLSKCQSYREACFRLGLLEDDSQWDAAMAEGELLRTPSRLRTLFVILLLRCELSDPLSLWLKYRESMSEDVLFSVQRNSPGVKCGFTDFIFNRALVALEDVVFRTGRCLFTNLRFTTTAQRRF</sequence>
<dbReference type="Pfam" id="PF14214">
    <property type="entry name" value="Helitron_like_N"/>
    <property type="match status" value="1"/>
</dbReference>
<comment type="caution">
    <text evidence="3">The sequence shown here is derived from an EMBL/GenBank/DDBJ whole genome shotgun (WGS) entry which is preliminary data.</text>
</comment>
<reference evidence="3" key="1">
    <citation type="submission" date="2021-01" db="EMBL/GenBank/DDBJ databases">
        <authorList>
            <person name="Li R."/>
            <person name="Bekaert M."/>
        </authorList>
    </citation>
    <scope>NUCLEOTIDE SEQUENCE</scope>
    <source>
        <strain evidence="3">Farmed</strain>
    </source>
</reference>
<feature type="region of interest" description="Disordered" evidence="1">
    <location>
        <begin position="1"/>
        <end position="31"/>
    </location>
</feature>
<evidence type="ECO:0000256" key="1">
    <source>
        <dbReference type="SAM" id="MobiDB-lite"/>
    </source>
</evidence>
<proteinExistence type="predicted"/>
<feature type="domain" description="Helitron helicase-like" evidence="2">
    <location>
        <begin position="301"/>
        <end position="444"/>
    </location>
</feature>
<evidence type="ECO:0000313" key="4">
    <source>
        <dbReference type="Proteomes" id="UP000597762"/>
    </source>
</evidence>
<feature type="compositionally biased region" description="Low complexity" evidence="1">
    <location>
        <begin position="11"/>
        <end position="31"/>
    </location>
</feature>
<dbReference type="Proteomes" id="UP000597762">
    <property type="component" value="Unassembled WGS sequence"/>
</dbReference>
<protein>
    <recommendedName>
        <fullName evidence="2">Helitron helicase-like domain-containing protein</fullName>
    </recommendedName>
</protein>
<dbReference type="PANTHER" id="PTHR45786:SF74">
    <property type="entry name" value="ATP-DEPENDENT DNA HELICASE"/>
    <property type="match status" value="1"/>
</dbReference>